<proteinExistence type="predicted"/>
<evidence type="ECO:0000256" key="2">
    <source>
        <dbReference type="ARBA" id="ARBA00022695"/>
    </source>
</evidence>
<evidence type="ECO:0000256" key="1">
    <source>
        <dbReference type="ARBA" id="ARBA00022679"/>
    </source>
</evidence>
<evidence type="ECO:0000259" key="3">
    <source>
        <dbReference type="Pfam" id="PF00483"/>
    </source>
</evidence>
<feature type="domain" description="Nucleotidyl transferase" evidence="3">
    <location>
        <begin position="3"/>
        <end position="235"/>
    </location>
</feature>
<dbReference type="InterPro" id="IPR005835">
    <property type="entry name" value="NTP_transferase_dom"/>
</dbReference>
<dbReference type="CDD" id="cd06422">
    <property type="entry name" value="NTP_transferase_like_1"/>
    <property type="match status" value="1"/>
</dbReference>
<dbReference type="GO" id="GO:0016779">
    <property type="term" value="F:nucleotidyltransferase activity"/>
    <property type="evidence" value="ECO:0007669"/>
    <property type="project" value="UniProtKB-KW"/>
</dbReference>
<keyword evidence="2 4" id="KW-0548">Nucleotidyltransferase</keyword>
<dbReference type="EMBL" id="QETA01000001">
    <property type="protein sequence ID" value="PWF25094.1"/>
    <property type="molecule type" value="Genomic_DNA"/>
</dbReference>
<dbReference type="RefSeq" id="WP_109060497.1">
    <property type="nucleotide sequence ID" value="NZ_QETA01000001.1"/>
</dbReference>
<sequence length="248" mass="27181">MRAMILAAGRGERMRPLTDHTPKPLLTVGGRPLIEWQITRLAQAGIRDIVINLSWLGERIEATLGDGQRLGVHLHYSYETEALETAGGIRQALPLLGTDPFLVVNGDVWCDWDYAQASPLAAGLTHDPQSAANTPDAWLLLTANPEHHRQGDFSLTNAGKVTDINDTRPDQSLTFTGIGIYHPRFFDSVPSGQRQALGPLLRTTLAQGKVIGQRHEGQWLDIGTPERLAALNHQLTLPQQQSPDASML</sequence>
<comment type="caution">
    <text evidence="4">The sequence shown here is derived from an EMBL/GenBank/DDBJ whole genome shotgun (WGS) entry which is preliminary data.</text>
</comment>
<dbReference type="InterPro" id="IPR054790">
    <property type="entry name" value="MurU"/>
</dbReference>
<dbReference type="InterPro" id="IPR050065">
    <property type="entry name" value="GlmU-like"/>
</dbReference>
<accession>A0A2V1K1F2</accession>
<dbReference type="PANTHER" id="PTHR43584:SF8">
    <property type="entry name" value="N-ACETYLMURAMATE ALPHA-1-PHOSPHATE URIDYLYLTRANSFERASE"/>
    <property type="match status" value="1"/>
</dbReference>
<dbReference type="InterPro" id="IPR029044">
    <property type="entry name" value="Nucleotide-diphossugar_trans"/>
</dbReference>
<dbReference type="Gene3D" id="3.90.550.10">
    <property type="entry name" value="Spore Coat Polysaccharide Biosynthesis Protein SpsA, Chain A"/>
    <property type="match status" value="1"/>
</dbReference>
<dbReference type="AlphaFoldDB" id="A0A2V1K1F2"/>
<dbReference type="SUPFAM" id="SSF53448">
    <property type="entry name" value="Nucleotide-diphospho-sugar transferases"/>
    <property type="match status" value="1"/>
</dbReference>
<dbReference type="Pfam" id="PF00483">
    <property type="entry name" value="NTP_transferase"/>
    <property type="match status" value="1"/>
</dbReference>
<keyword evidence="1 4" id="KW-0808">Transferase</keyword>
<protein>
    <submittedName>
        <fullName evidence="4">Mannose-1-phosphate guanylyltransferase</fullName>
    </submittedName>
</protein>
<dbReference type="Proteomes" id="UP000245212">
    <property type="component" value="Unassembled WGS sequence"/>
</dbReference>
<gene>
    <name evidence="4" type="ORF">DD235_02705</name>
</gene>
<organism evidence="4 5">
    <name type="scientific">Corticimicrobacter populi</name>
    <dbReference type="NCBI Taxonomy" id="2175229"/>
    <lineage>
        <taxon>Bacteria</taxon>
        <taxon>Pseudomonadati</taxon>
        <taxon>Pseudomonadota</taxon>
        <taxon>Betaproteobacteria</taxon>
        <taxon>Burkholderiales</taxon>
        <taxon>Alcaligenaceae</taxon>
        <taxon>Corticimicrobacter</taxon>
    </lineage>
</organism>
<keyword evidence="5" id="KW-1185">Reference proteome</keyword>
<evidence type="ECO:0000313" key="5">
    <source>
        <dbReference type="Proteomes" id="UP000245212"/>
    </source>
</evidence>
<dbReference type="NCBIfam" id="NF045761">
    <property type="entry name" value="NAMPUrTaseMurU"/>
    <property type="match status" value="1"/>
</dbReference>
<name>A0A2V1K1F2_9BURK</name>
<dbReference type="PANTHER" id="PTHR43584">
    <property type="entry name" value="NUCLEOTIDYL TRANSFERASE"/>
    <property type="match status" value="1"/>
</dbReference>
<reference evidence="5" key="1">
    <citation type="submission" date="2018-05" db="EMBL/GenBank/DDBJ databases">
        <authorList>
            <person name="Li Y."/>
        </authorList>
    </citation>
    <scope>NUCLEOTIDE SEQUENCE [LARGE SCALE GENOMIC DNA]</scope>
    <source>
        <strain evidence="5">3d-2-2</strain>
    </source>
</reference>
<evidence type="ECO:0000313" key="4">
    <source>
        <dbReference type="EMBL" id="PWF25094.1"/>
    </source>
</evidence>